<protein>
    <submittedName>
        <fullName evidence="11">DNA-binding response OmpR family regulator</fullName>
    </submittedName>
</protein>
<evidence type="ECO:0000256" key="4">
    <source>
        <dbReference type="ARBA" id="ARBA00023125"/>
    </source>
</evidence>
<feature type="domain" description="Response regulatory" evidence="9">
    <location>
        <begin position="31"/>
        <end position="145"/>
    </location>
</feature>
<dbReference type="InterPro" id="IPR001789">
    <property type="entry name" value="Sig_transdc_resp-reg_receiver"/>
</dbReference>
<dbReference type="InterPro" id="IPR016032">
    <property type="entry name" value="Sig_transdc_resp-reg_C-effctor"/>
</dbReference>
<dbReference type="PROSITE" id="PS50110">
    <property type="entry name" value="RESPONSE_REGULATORY"/>
    <property type="match status" value="1"/>
</dbReference>
<dbReference type="InterPro" id="IPR036388">
    <property type="entry name" value="WH-like_DNA-bd_sf"/>
</dbReference>
<evidence type="ECO:0000256" key="3">
    <source>
        <dbReference type="ARBA" id="ARBA00023015"/>
    </source>
</evidence>
<dbReference type="PANTHER" id="PTHR48111:SF4">
    <property type="entry name" value="DNA-BINDING DUAL TRANSCRIPTIONAL REGULATOR OMPR"/>
    <property type="match status" value="1"/>
</dbReference>
<dbReference type="SUPFAM" id="SSF46894">
    <property type="entry name" value="C-terminal effector domain of the bipartite response regulators"/>
    <property type="match status" value="1"/>
</dbReference>
<evidence type="ECO:0000256" key="5">
    <source>
        <dbReference type="ARBA" id="ARBA00023163"/>
    </source>
</evidence>
<evidence type="ECO:0000259" key="9">
    <source>
        <dbReference type="PROSITE" id="PS50110"/>
    </source>
</evidence>
<keyword evidence="12" id="KW-1185">Reference proteome</keyword>
<dbReference type="PANTHER" id="PTHR48111">
    <property type="entry name" value="REGULATOR OF RPOS"/>
    <property type="match status" value="1"/>
</dbReference>
<evidence type="ECO:0000256" key="7">
    <source>
        <dbReference type="PROSITE-ProRule" id="PRU01091"/>
    </source>
</evidence>
<feature type="compositionally biased region" description="Basic residues" evidence="8">
    <location>
        <begin position="1"/>
        <end position="12"/>
    </location>
</feature>
<dbReference type="InterPro" id="IPR039420">
    <property type="entry name" value="WalR-like"/>
</dbReference>
<dbReference type="PROSITE" id="PS51755">
    <property type="entry name" value="OMPR_PHOB"/>
    <property type="match status" value="1"/>
</dbReference>
<dbReference type="Proteomes" id="UP000620262">
    <property type="component" value="Unassembled WGS sequence"/>
</dbReference>
<feature type="domain" description="OmpR/PhoB-type" evidence="10">
    <location>
        <begin position="157"/>
        <end position="257"/>
    </location>
</feature>
<organism evidence="11 12">
    <name type="scientific">Rhizobium viscosum</name>
    <name type="common">Arthrobacter viscosus</name>
    <dbReference type="NCBI Taxonomy" id="1673"/>
    <lineage>
        <taxon>Bacteria</taxon>
        <taxon>Pseudomonadati</taxon>
        <taxon>Pseudomonadota</taxon>
        <taxon>Alphaproteobacteria</taxon>
        <taxon>Hyphomicrobiales</taxon>
        <taxon>Rhizobiaceae</taxon>
        <taxon>Rhizobium/Agrobacterium group</taxon>
        <taxon>Rhizobium</taxon>
    </lineage>
</organism>
<dbReference type="GO" id="GO:0003677">
    <property type="term" value="F:DNA binding"/>
    <property type="evidence" value="ECO:0007669"/>
    <property type="project" value="UniProtKB-KW"/>
</dbReference>
<keyword evidence="5" id="KW-0804">Transcription</keyword>
<dbReference type="InterPro" id="IPR011006">
    <property type="entry name" value="CheY-like_superfamily"/>
</dbReference>
<dbReference type="SMART" id="SM00448">
    <property type="entry name" value="REC"/>
    <property type="match status" value="1"/>
</dbReference>
<reference evidence="11 12" key="1">
    <citation type="submission" date="2020-10" db="EMBL/GenBank/DDBJ databases">
        <title>Sequencing the genomes of 1000 actinobacteria strains.</title>
        <authorList>
            <person name="Klenk H.-P."/>
        </authorList>
    </citation>
    <scope>NUCLEOTIDE SEQUENCE [LARGE SCALE GENOMIC DNA]</scope>
    <source>
        <strain evidence="11 12">DSM 7307</strain>
    </source>
</reference>
<dbReference type="CDD" id="cd00383">
    <property type="entry name" value="trans_reg_C"/>
    <property type="match status" value="1"/>
</dbReference>
<evidence type="ECO:0000256" key="8">
    <source>
        <dbReference type="SAM" id="MobiDB-lite"/>
    </source>
</evidence>
<dbReference type="SMART" id="SM00862">
    <property type="entry name" value="Trans_reg_C"/>
    <property type="match status" value="1"/>
</dbReference>
<feature type="modified residue" description="4-aspartylphosphate" evidence="6">
    <location>
        <position position="80"/>
    </location>
</feature>
<sequence>MPVQKRARRRFPSGHPRCPSHQSKSTTMKKHIVIVDDDPAIGELLCECLVESGFRPSACKTGAELDRLLGNGNVDLVVVDLNLDGEDGMDIVKHVARMETIPVVIITGERIEEADKAIGLEFGADDYIEKPFGLREFIARIGVCLRRPLPEIERKPERIFRFSGWSLNMRLRSLHDPAGVRCPLTPNEFRVLSTFLQSPQTILSRDQLSRGRDAGADRLDERSIDVVVNRLRRKLRGDGQAAPMIETERGVGYCFAPSVQQSVMQSRMLASEIEKEVAPTASFP</sequence>
<evidence type="ECO:0000256" key="2">
    <source>
        <dbReference type="ARBA" id="ARBA00023012"/>
    </source>
</evidence>
<evidence type="ECO:0000313" key="12">
    <source>
        <dbReference type="Proteomes" id="UP000620262"/>
    </source>
</evidence>
<evidence type="ECO:0000256" key="6">
    <source>
        <dbReference type="PROSITE-ProRule" id="PRU00169"/>
    </source>
</evidence>
<accession>A0ABR9IZW0</accession>
<name>A0ABR9IZW0_RHIVS</name>
<dbReference type="SUPFAM" id="SSF52172">
    <property type="entry name" value="CheY-like"/>
    <property type="match status" value="1"/>
</dbReference>
<evidence type="ECO:0000313" key="11">
    <source>
        <dbReference type="EMBL" id="MBE1508630.1"/>
    </source>
</evidence>
<evidence type="ECO:0000256" key="1">
    <source>
        <dbReference type="ARBA" id="ARBA00022553"/>
    </source>
</evidence>
<dbReference type="Pfam" id="PF00072">
    <property type="entry name" value="Response_reg"/>
    <property type="match status" value="1"/>
</dbReference>
<dbReference type="InterPro" id="IPR001867">
    <property type="entry name" value="OmpR/PhoB-type_DNA-bd"/>
</dbReference>
<dbReference type="RefSeq" id="WP_192732195.1">
    <property type="nucleotide sequence ID" value="NZ_BAAAVL010000011.1"/>
</dbReference>
<keyword evidence="4 7" id="KW-0238">DNA-binding</keyword>
<feature type="DNA-binding region" description="OmpR/PhoB-type" evidence="7">
    <location>
        <begin position="157"/>
        <end position="257"/>
    </location>
</feature>
<dbReference type="Pfam" id="PF00486">
    <property type="entry name" value="Trans_reg_C"/>
    <property type="match status" value="1"/>
</dbReference>
<keyword evidence="3" id="KW-0805">Transcription regulation</keyword>
<dbReference type="Gene3D" id="3.40.50.2300">
    <property type="match status" value="1"/>
</dbReference>
<proteinExistence type="predicted"/>
<comment type="caution">
    <text evidence="11">The sequence shown here is derived from an EMBL/GenBank/DDBJ whole genome shotgun (WGS) entry which is preliminary data.</text>
</comment>
<gene>
    <name evidence="11" type="ORF">H4W29_005875</name>
</gene>
<feature type="region of interest" description="Disordered" evidence="8">
    <location>
        <begin position="1"/>
        <end position="28"/>
    </location>
</feature>
<evidence type="ECO:0000259" key="10">
    <source>
        <dbReference type="PROSITE" id="PS51755"/>
    </source>
</evidence>
<dbReference type="Gene3D" id="1.10.10.10">
    <property type="entry name" value="Winged helix-like DNA-binding domain superfamily/Winged helix DNA-binding domain"/>
    <property type="match status" value="1"/>
</dbReference>
<keyword evidence="1 6" id="KW-0597">Phosphoprotein</keyword>
<dbReference type="Gene3D" id="6.10.250.690">
    <property type="match status" value="1"/>
</dbReference>
<keyword evidence="2" id="KW-0902">Two-component regulatory system</keyword>
<dbReference type="EMBL" id="JADBEC010000002">
    <property type="protein sequence ID" value="MBE1508630.1"/>
    <property type="molecule type" value="Genomic_DNA"/>
</dbReference>